<feature type="domain" description="Maestro-like HEAT-repeats" evidence="3">
    <location>
        <begin position="246"/>
        <end position="370"/>
    </location>
</feature>
<dbReference type="InterPro" id="IPR045206">
    <property type="entry name" value="Maestro_heat-like_prot"/>
</dbReference>
<gene>
    <name evidence="6" type="ORF">DUI87_31310</name>
</gene>
<comment type="caution">
    <text evidence="6">The sequence shown here is derived from an EMBL/GenBank/DDBJ whole genome shotgun (WGS) entry which is preliminary data.</text>
</comment>
<dbReference type="Pfam" id="PF21047">
    <property type="entry name" value="HEAT_Maestro"/>
    <property type="match status" value="1"/>
</dbReference>
<dbReference type="InterPro" id="IPR055406">
    <property type="entry name" value="HEAT_Maestro"/>
</dbReference>
<dbReference type="PANTHER" id="PTHR23120">
    <property type="entry name" value="MAESTRO-RELATED HEAT DOMAIN-CONTAINING"/>
    <property type="match status" value="1"/>
</dbReference>
<sequence>MRRDKSKRMEKRPPVSPREAWEEESSSQESSSPQPFPFYDTTTMQPLQLDASWLPIYEVSEDAVDFIVAFVSSLDKDTHKFTFLKSTYVLCKTALKRGLTQGLDLFCQTCEVVENITDLLEKEPRDRLSSQIRYLAMITINELCLVENVLEGKTKSLLSACFSSVLLLPSEREMPYQGISLYTKTLKAMDTMLRTVVLSFPASRVSKELQDIFELLLDFTSSEREVVQERAVGRIGVLTNLLSNYSALKALGKYLHFSERTDVILEAIKAMRDDSILDKEVPSSMLDAVMDDPDFWLTDVPKIVNCILQNLPCITTESGCRKVESLFLLMTDEYSSAVVIGLCETALQGDSTVQELCDTLSFTPTILDKVITEFATLLLNQWCNPPRESTHTFHRAPSLGQIDWEEFGDEPSIWREQEHPDVVTAFLMLEVLVGLSERAEMAKKIEAFLPSLMKILDVGSEDEKLKIVVIFQNILGQLKMSKASSIAVALVGKILPLFDSECSQLRELSLCLLRDLLRSVVRRDERKMRREVQSALIPLLFRVNDRYPGVAKLMKRRTKAEECMQQSLPYLRDSQSSVRLAAVRFIASLLRKCSSGNTNYGSGRIGSSFNVQRILSLSTALGLFELQFLQFALSALFCDHSLNAPQSKSENTYNIGSYLKKEGPSPFHSFPLEEELNELGFGKAAQVLGDGKRHEGFLGHKQLLSVVFANKGEFVRRVAGEIPAALLLSKEKLPPKLELTVHFPRSNLIDEQSNLVALASE</sequence>
<dbReference type="Proteomes" id="UP000269221">
    <property type="component" value="Unassembled WGS sequence"/>
</dbReference>
<dbReference type="PANTHER" id="PTHR23120:SF42">
    <property type="entry name" value="MAESTRO HEAT-LIKE REPEAT FAMILY MEMBER 3"/>
    <property type="match status" value="1"/>
</dbReference>
<dbReference type="InterPro" id="IPR016024">
    <property type="entry name" value="ARM-type_fold"/>
</dbReference>
<dbReference type="InterPro" id="IPR011989">
    <property type="entry name" value="ARM-like"/>
</dbReference>
<evidence type="ECO:0000259" key="5">
    <source>
        <dbReference type="Pfam" id="PF23227"/>
    </source>
</evidence>
<keyword evidence="1" id="KW-0677">Repeat</keyword>
<dbReference type="OrthoDB" id="9196188at2759"/>
<dbReference type="SUPFAM" id="SSF48371">
    <property type="entry name" value="ARM repeat"/>
    <property type="match status" value="1"/>
</dbReference>
<feature type="domain" description="Maestro/Maestro-like HEAT-repeats" evidence="5">
    <location>
        <begin position="417"/>
        <end position="553"/>
    </location>
</feature>
<keyword evidence="7" id="KW-1185">Reference proteome</keyword>
<dbReference type="Pfam" id="PF23210">
    <property type="entry name" value="HEAT_Maestro_2"/>
    <property type="match status" value="1"/>
</dbReference>
<name>A0A3M0J0A1_HIRRU</name>
<reference evidence="6 7" key="1">
    <citation type="submission" date="2018-07" db="EMBL/GenBank/DDBJ databases">
        <title>A high quality draft genome assembly of the barn swallow (H. rustica rustica).</title>
        <authorList>
            <person name="Formenti G."/>
            <person name="Chiara M."/>
            <person name="Poveda L."/>
            <person name="Francoijs K.-J."/>
            <person name="Bonisoli-Alquati A."/>
            <person name="Canova L."/>
            <person name="Gianfranceschi L."/>
            <person name="Horner D.S."/>
            <person name="Saino N."/>
        </authorList>
    </citation>
    <scope>NUCLEOTIDE SEQUENCE [LARGE SCALE GENOMIC DNA]</scope>
    <source>
        <strain evidence="6">Chelidonia</strain>
        <tissue evidence="6">Blood</tissue>
    </source>
</reference>
<evidence type="ECO:0000313" key="6">
    <source>
        <dbReference type="EMBL" id="RMB92199.1"/>
    </source>
</evidence>
<feature type="region of interest" description="Disordered" evidence="2">
    <location>
        <begin position="1"/>
        <end position="37"/>
    </location>
</feature>
<dbReference type="InterPro" id="IPR055408">
    <property type="entry name" value="HEAT_MROH2B-like"/>
</dbReference>
<evidence type="ECO:0000256" key="2">
    <source>
        <dbReference type="SAM" id="MobiDB-lite"/>
    </source>
</evidence>
<proteinExistence type="predicted"/>
<evidence type="ECO:0000259" key="4">
    <source>
        <dbReference type="Pfam" id="PF23210"/>
    </source>
</evidence>
<accession>A0A3M0J0A1</accession>
<dbReference type="EMBL" id="QRBI01000230">
    <property type="protein sequence ID" value="RMB92199.1"/>
    <property type="molecule type" value="Genomic_DNA"/>
</dbReference>
<dbReference type="Gene3D" id="1.25.10.10">
    <property type="entry name" value="Leucine-rich Repeat Variant"/>
    <property type="match status" value="1"/>
</dbReference>
<evidence type="ECO:0000313" key="7">
    <source>
        <dbReference type="Proteomes" id="UP000269221"/>
    </source>
</evidence>
<feature type="domain" description="MROH2B-like HEAT-repeats" evidence="4">
    <location>
        <begin position="68"/>
        <end position="197"/>
    </location>
</feature>
<protein>
    <submittedName>
        <fullName evidence="6">Uncharacterized protein</fullName>
    </submittedName>
</protein>
<dbReference type="Pfam" id="PF23227">
    <property type="entry name" value="HEAT_MROH2B_C"/>
    <property type="match status" value="1"/>
</dbReference>
<dbReference type="AlphaFoldDB" id="A0A3M0J0A1"/>
<evidence type="ECO:0000259" key="3">
    <source>
        <dbReference type="Pfam" id="PF21047"/>
    </source>
</evidence>
<organism evidence="6 7">
    <name type="scientific">Hirundo rustica rustica</name>
    <dbReference type="NCBI Taxonomy" id="333673"/>
    <lineage>
        <taxon>Eukaryota</taxon>
        <taxon>Metazoa</taxon>
        <taxon>Chordata</taxon>
        <taxon>Craniata</taxon>
        <taxon>Vertebrata</taxon>
        <taxon>Euteleostomi</taxon>
        <taxon>Archelosauria</taxon>
        <taxon>Archosauria</taxon>
        <taxon>Dinosauria</taxon>
        <taxon>Saurischia</taxon>
        <taxon>Theropoda</taxon>
        <taxon>Coelurosauria</taxon>
        <taxon>Aves</taxon>
        <taxon>Neognathae</taxon>
        <taxon>Neoaves</taxon>
        <taxon>Telluraves</taxon>
        <taxon>Australaves</taxon>
        <taxon>Passeriformes</taxon>
        <taxon>Sylvioidea</taxon>
        <taxon>Hirundinidae</taxon>
        <taxon>Hirundo</taxon>
    </lineage>
</organism>
<evidence type="ECO:0000256" key="1">
    <source>
        <dbReference type="ARBA" id="ARBA00022737"/>
    </source>
</evidence>
<feature type="compositionally biased region" description="Basic residues" evidence="2">
    <location>
        <begin position="1"/>
        <end position="10"/>
    </location>
</feature>
<dbReference type="InterPro" id="IPR048465">
    <property type="entry name" value="Maestro-like_HEAT"/>
</dbReference>
<dbReference type="GO" id="GO:0005737">
    <property type="term" value="C:cytoplasm"/>
    <property type="evidence" value="ECO:0007669"/>
    <property type="project" value="TreeGrafter"/>
</dbReference>